<evidence type="ECO:0000313" key="5">
    <source>
        <dbReference type="Proteomes" id="UP000245207"/>
    </source>
</evidence>
<keyword evidence="5" id="KW-1185">Reference proteome</keyword>
<keyword evidence="2" id="KW-0687">Ribonucleoprotein</keyword>
<dbReference type="Proteomes" id="UP000245207">
    <property type="component" value="Unassembled WGS sequence"/>
</dbReference>
<sequence length="121" mass="14595">MDIDAWVVNVYAWNWVFPDFHLPNRLQRMVESQLNEEENGEGALPPKKDVHRFLRWPQVVRIQRKRRIIKQRLKVLVVWLPVLCRKMEIPYCIVKGKSRLRTICPPENCSFIVLDDCQERR</sequence>
<dbReference type="OrthoDB" id="29563at2759"/>
<evidence type="ECO:0000259" key="3">
    <source>
        <dbReference type="Pfam" id="PF01248"/>
    </source>
</evidence>
<dbReference type="InterPro" id="IPR004038">
    <property type="entry name" value="Ribosomal_eL8/eL30/eS12/Gad45"/>
</dbReference>
<accession>A0A2U1NLR0</accession>
<dbReference type="STRING" id="35608.A0A2U1NLR0"/>
<dbReference type="InterPro" id="IPR029064">
    <property type="entry name" value="Ribosomal_eL30-like_sf"/>
</dbReference>
<dbReference type="InterPro" id="IPR018492">
    <property type="entry name" value="Ribosomal_eL8/Nhp2"/>
</dbReference>
<proteinExistence type="inferred from homology"/>
<protein>
    <submittedName>
        <fullName evidence="4">Ribosomal protein L7Ae/L30e/S12e/Gadd45</fullName>
    </submittedName>
</protein>
<name>A0A2U1NLR0_ARTAN</name>
<dbReference type="SUPFAM" id="SSF55315">
    <property type="entry name" value="L30e-like"/>
    <property type="match status" value="1"/>
</dbReference>
<dbReference type="EMBL" id="PKPP01002565">
    <property type="protein sequence ID" value="PWA74452.1"/>
    <property type="molecule type" value="Genomic_DNA"/>
</dbReference>
<dbReference type="Pfam" id="PF01248">
    <property type="entry name" value="Ribosomal_L7Ae"/>
    <property type="match status" value="1"/>
</dbReference>
<gene>
    <name evidence="4" type="ORF">CTI12_AA252460</name>
</gene>
<dbReference type="Gene3D" id="3.30.1330.30">
    <property type="match status" value="1"/>
</dbReference>
<comment type="similarity">
    <text evidence="1">Belongs to the eukaryotic ribosomal protein eL8 family.</text>
</comment>
<evidence type="ECO:0000313" key="4">
    <source>
        <dbReference type="EMBL" id="PWA74452.1"/>
    </source>
</evidence>
<dbReference type="PRINTS" id="PR00881">
    <property type="entry name" value="L7ARS6FAMILY"/>
</dbReference>
<evidence type="ECO:0000256" key="2">
    <source>
        <dbReference type="ARBA" id="ARBA00023274"/>
    </source>
</evidence>
<dbReference type="GO" id="GO:1990904">
    <property type="term" value="C:ribonucleoprotein complex"/>
    <property type="evidence" value="ECO:0007669"/>
    <property type="project" value="UniProtKB-KW"/>
</dbReference>
<dbReference type="GO" id="GO:0005840">
    <property type="term" value="C:ribosome"/>
    <property type="evidence" value="ECO:0007669"/>
    <property type="project" value="UniProtKB-KW"/>
</dbReference>
<evidence type="ECO:0000256" key="1">
    <source>
        <dbReference type="ARBA" id="ARBA00007337"/>
    </source>
</evidence>
<keyword evidence="4" id="KW-0689">Ribosomal protein</keyword>
<dbReference type="AlphaFoldDB" id="A0A2U1NLR0"/>
<comment type="caution">
    <text evidence="4">The sequence shown here is derived from an EMBL/GenBank/DDBJ whole genome shotgun (WGS) entry which is preliminary data.</text>
</comment>
<reference evidence="4 5" key="1">
    <citation type="journal article" date="2018" name="Mol. Plant">
        <title>The genome of Artemisia annua provides insight into the evolution of Asteraceae family and artemisinin biosynthesis.</title>
        <authorList>
            <person name="Shen Q."/>
            <person name="Zhang L."/>
            <person name="Liao Z."/>
            <person name="Wang S."/>
            <person name="Yan T."/>
            <person name="Shi P."/>
            <person name="Liu M."/>
            <person name="Fu X."/>
            <person name="Pan Q."/>
            <person name="Wang Y."/>
            <person name="Lv Z."/>
            <person name="Lu X."/>
            <person name="Zhang F."/>
            <person name="Jiang W."/>
            <person name="Ma Y."/>
            <person name="Chen M."/>
            <person name="Hao X."/>
            <person name="Li L."/>
            <person name="Tang Y."/>
            <person name="Lv G."/>
            <person name="Zhou Y."/>
            <person name="Sun X."/>
            <person name="Brodelius P.E."/>
            <person name="Rose J.K.C."/>
            <person name="Tang K."/>
        </authorList>
    </citation>
    <scope>NUCLEOTIDE SEQUENCE [LARGE SCALE GENOMIC DNA]</scope>
    <source>
        <strain evidence="5">cv. Huhao1</strain>
        <tissue evidence="4">Leaf</tissue>
    </source>
</reference>
<feature type="domain" description="Ribosomal protein eL8/eL30/eS12/Gadd45" evidence="3">
    <location>
        <begin position="77"/>
        <end position="108"/>
    </location>
</feature>
<organism evidence="4 5">
    <name type="scientific">Artemisia annua</name>
    <name type="common">Sweet wormwood</name>
    <dbReference type="NCBI Taxonomy" id="35608"/>
    <lineage>
        <taxon>Eukaryota</taxon>
        <taxon>Viridiplantae</taxon>
        <taxon>Streptophyta</taxon>
        <taxon>Embryophyta</taxon>
        <taxon>Tracheophyta</taxon>
        <taxon>Spermatophyta</taxon>
        <taxon>Magnoliopsida</taxon>
        <taxon>eudicotyledons</taxon>
        <taxon>Gunneridae</taxon>
        <taxon>Pentapetalae</taxon>
        <taxon>asterids</taxon>
        <taxon>campanulids</taxon>
        <taxon>Asterales</taxon>
        <taxon>Asteraceae</taxon>
        <taxon>Asteroideae</taxon>
        <taxon>Anthemideae</taxon>
        <taxon>Artemisiinae</taxon>
        <taxon>Artemisia</taxon>
    </lineage>
</organism>